<dbReference type="EMBL" id="JAEDAO010000001">
    <property type="protein sequence ID" value="MBK0392531.1"/>
    <property type="molecule type" value="Genomic_DNA"/>
</dbReference>
<evidence type="ECO:0000313" key="3">
    <source>
        <dbReference type="EMBL" id="MBK0392531.1"/>
    </source>
</evidence>
<dbReference type="PANTHER" id="PTHR46268:SF6">
    <property type="entry name" value="UNIVERSAL STRESS PROTEIN UP12"/>
    <property type="match status" value="1"/>
</dbReference>
<evidence type="ECO:0000259" key="2">
    <source>
        <dbReference type="Pfam" id="PF00582"/>
    </source>
</evidence>
<keyword evidence="4" id="KW-1185">Reference proteome</keyword>
<dbReference type="RefSeq" id="WP_200787460.1">
    <property type="nucleotide sequence ID" value="NZ_JAEDAO010000001.1"/>
</dbReference>
<dbReference type="Pfam" id="PF00582">
    <property type="entry name" value="Usp"/>
    <property type="match status" value="1"/>
</dbReference>
<dbReference type="PRINTS" id="PR01438">
    <property type="entry name" value="UNVRSLSTRESS"/>
</dbReference>
<dbReference type="InterPro" id="IPR006015">
    <property type="entry name" value="Universal_stress_UspA"/>
</dbReference>
<gene>
    <name evidence="3" type="ORF">I8E28_08000</name>
</gene>
<sequence length="157" mass="16869">MAAFQRILVPVDGSESAHRAFTTAVELARRGGARLRLVHVLDELLSASGWRFATEVMESNRQQARAVLERWAGTCARIGIACDTQVLEPSGHRLGEAVAEEAGRWHADLVVVGSHGRRGVGRALLGSGAEQIARLAPVPVLVVRHPVAHAPDRHQGT</sequence>
<dbReference type="Gene3D" id="3.40.50.620">
    <property type="entry name" value="HUPs"/>
    <property type="match status" value="1"/>
</dbReference>
<name>A0A934UR61_9BURK</name>
<comment type="caution">
    <text evidence="3">The sequence shown here is derived from an EMBL/GenBank/DDBJ whole genome shotgun (WGS) entry which is preliminary data.</text>
</comment>
<evidence type="ECO:0000256" key="1">
    <source>
        <dbReference type="ARBA" id="ARBA00008791"/>
    </source>
</evidence>
<organism evidence="3 4">
    <name type="scientific">Ramlibacter algicola</name>
    <dbReference type="NCBI Taxonomy" id="2795217"/>
    <lineage>
        <taxon>Bacteria</taxon>
        <taxon>Pseudomonadati</taxon>
        <taxon>Pseudomonadota</taxon>
        <taxon>Betaproteobacteria</taxon>
        <taxon>Burkholderiales</taxon>
        <taxon>Comamonadaceae</taxon>
        <taxon>Ramlibacter</taxon>
    </lineage>
</organism>
<accession>A0A934UR61</accession>
<dbReference type="Proteomes" id="UP000617041">
    <property type="component" value="Unassembled WGS sequence"/>
</dbReference>
<proteinExistence type="inferred from homology"/>
<feature type="domain" description="UspA" evidence="2">
    <location>
        <begin position="4"/>
        <end position="144"/>
    </location>
</feature>
<dbReference type="SUPFAM" id="SSF52402">
    <property type="entry name" value="Adenine nucleotide alpha hydrolases-like"/>
    <property type="match status" value="1"/>
</dbReference>
<dbReference type="PANTHER" id="PTHR46268">
    <property type="entry name" value="STRESS RESPONSE PROTEIN NHAX"/>
    <property type="match status" value="1"/>
</dbReference>
<protein>
    <submittedName>
        <fullName evidence="3">Universal stress protein</fullName>
    </submittedName>
</protein>
<dbReference type="InterPro" id="IPR014729">
    <property type="entry name" value="Rossmann-like_a/b/a_fold"/>
</dbReference>
<comment type="similarity">
    <text evidence="1">Belongs to the universal stress protein A family.</text>
</comment>
<dbReference type="CDD" id="cd00293">
    <property type="entry name" value="USP-like"/>
    <property type="match status" value="1"/>
</dbReference>
<dbReference type="AlphaFoldDB" id="A0A934UR61"/>
<reference evidence="3" key="1">
    <citation type="submission" date="2020-12" db="EMBL/GenBank/DDBJ databases">
        <title>Ramlibacter sp. nov., isolated from a freshwater alga, Cryptomonas.</title>
        <authorList>
            <person name="Kim H.M."/>
            <person name="Jeon C.O."/>
        </authorList>
    </citation>
    <scope>NUCLEOTIDE SEQUENCE</scope>
    <source>
        <strain evidence="3">CrO1</strain>
    </source>
</reference>
<dbReference type="InterPro" id="IPR006016">
    <property type="entry name" value="UspA"/>
</dbReference>
<evidence type="ECO:0000313" key="4">
    <source>
        <dbReference type="Proteomes" id="UP000617041"/>
    </source>
</evidence>